<dbReference type="Proteomes" id="UP001444661">
    <property type="component" value="Unassembled WGS sequence"/>
</dbReference>
<evidence type="ECO:0000256" key="1">
    <source>
        <dbReference type="ARBA" id="ARBA00022737"/>
    </source>
</evidence>
<evidence type="ECO:0000313" key="4">
    <source>
        <dbReference type="EMBL" id="KAK8052389.1"/>
    </source>
</evidence>
<dbReference type="SMART" id="SM00248">
    <property type="entry name" value="ANK"/>
    <property type="match status" value="4"/>
</dbReference>
<dbReference type="PANTHER" id="PTHR24161:SF121">
    <property type="entry name" value="M-PHASE PHOSPHOPROTEIN 8"/>
    <property type="match status" value="1"/>
</dbReference>
<protein>
    <submittedName>
        <fullName evidence="4">Uncharacterized protein</fullName>
    </submittedName>
</protein>
<keyword evidence="2" id="KW-0040">ANK repeat</keyword>
<dbReference type="InterPro" id="IPR002110">
    <property type="entry name" value="Ankyrin_rpt"/>
</dbReference>
<reference evidence="4 5" key="1">
    <citation type="submission" date="2023-01" db="EMBL/GenBank/DDBJ databases">
        <title>Analysis of 21 Apiospora genomes using comparative genomics revels a genus with tremendous synthesis potential of carbohydrate active enzymes and secondary metabolites.</title>
        <authorList>
            <person name="Sorensen T."/>
        </authorList>
    </citation>
    <scope>NUCLEOTIDE SEQUENCE [LARGE SCALE GENOMIC DNA]</scope>
    <source>
        <strain evidence="4 5">CBS 33761</strain>
    </source>
</reference>
<keyword evidence="5" id="KW-1185">Reference proteome</keyword>
<keyword evidence="1" id="KW-0677">Repeat</keyword>
<dbReference type="SUPFAM" id="SSF48403">
    <property type="entry name" value="Ankyrin repeat"/>
    <property type="match status" value="1"/>
</dbReference>
<dbReference type="InterPro" id="IPR036770">
    <property type="entry name" value="Ankyrin_rpt-contain_sf"/>
</dbReference>
<accession>A0ABR1U0G7</accession>
<comment type="caution">
    <text evidence="4">The sequence shown here is derived from an EMBL/GenBank/DDBJ whole genome shotgun (WGS) entry which is preliminary data.</text>
</comment>
<evidence type="ECO:0000256" key="2">
    <source>
        <dbReference type="ARBA" id="ARBA00023043"/>
    </source>
</evidence>
<dbReference type="Gene3D" id="1.25.40.20">
    <property type="entry name" value="Ankyrin repeat-containing domain"/>
    <property type="match status" value="1"/>
</dbReference>
<evidence type="ECO:0000313" key="5">
    <source>
        <dbReference type="Proteomes" id="UP001444661"/>
    </source>
</evidence>
<dbReference type="EMBL" id="JAQQWK010000002">
    <property type="protein sequence ID" value="KAK8052389.1"/>
    <property type="molecule type" value="Genomic_DNA"/>
</dbReference>
<dbReference type="Pfam" id="PF00023">
    <property type="entry name" value="Ank"/>
    <property type="match status" value="1"/>
</dbReference>
<name>A0ABR1U0G7_9PEZI</name>
<sequence length="526" mass="58480">MLQLPTELLLEIGAYVDGLSDLLHFGLTCRGLSSFFLNELYSRDVRDGHCRALLWACRTGNLDLAKRSFDMGAAVDHQFFDQRMANWAPWPFSDERMRVSCLAGTPLSVAVQHRHTAIVRFLLEEKGANPNQGDKWAASYHGQVWYPIHWAVACQAATQSHEACCKQNKKCCGFSTNPPTAEIVALLLHHGADPDQRTFDGPRRCPGDEASIVHWDRLRPLHLTGCDHVAPAILALLLDAGADHRAASAFWGCARSRAREVWLFEFLSPLWPYVNATREAKLMLAARRGGEDRRVWRFEYAAVASVLHVLAPERLRTLLFLTGNPESEPVVLASGVFPLLEAWSRQKAVAVAEGAEDAEAGDAVRQGETLGLLETLVARLVGVSRILYSDEAARIDREREVAGFQSGSDATAPPPQPQNGGLDEAFRSFCANAKDSSDASPFIAVLAEHGVLREHEGRQLTLSETIERRMVPKFRSLLKEWPRNLVLGSHSDYGAYRRDVDGGGVVRFHRLGTDEEAYQEAERRRT</sequence>
<dbReference type="PANTHER" id="PTHR24161">
    <property type="entry name" value="ANK_REP_REGION DOMAIN-CONTAINING PROTEIN-RELATED"/>
    <property type="match status" value="1"/>
</dbReference>
<evidence type="ECO:0000256" key="3">
    <source>
        <dbReference type="SAM" id="MobiDB-lite"/>
    </source>
</evidence>
<proteinExistence type="predicted"/>
<feature type="region of interest" description="Disordered" evidence="3">
    <location>
        <begin position="402"/>
        <end position="423"/>
    </location>
</feature>
<gene>
    <name evidence="4" type="ORF">PG993_003774</name>
</gene>
<organism evidence="4 5">
    <name type="scientific">Apiospora rasikravindrae</name>
    <dbReference type="NCBI Taxonomy" id="990691"/>
    <lineage>
        <taxon>Eukaryota</taxon>
        <taxon>Fungi</taxon>
        <taxon>Dikarya</taxon>
        <taxon>Ascomycota</taxon>
        <taxon>Pezizomycotina</taxon>
        <taxon>Sordariomycetes</taxon>
        <taxon>Xylariomycetidae</taxon>
        <taxon>Amphisphaeriales</taxon>
        <taxon>Apiosporaceae</taxon>
        <taxon>Apiospora</taxon>
    </lineage>
</organism>